<evidence type="ECO:0000313" key="1">
    <source>
        <dbReference type="EMBL" id="QCD97276.1"/>
    </source>
</evidence>
<dbReference type="EMBL" id="CP039350">
    <property type="protein sequence ID" value="QCD97276.1"/>
    <property type="molecule type" value="Genomic_DNA"/>
</dbReference>
<dbReference type="Proteomes" id="UP000501690">
    <property type="component" value="Linkage Group LG6"/>
</dbReference>
<sequence length="62" mass="6960">MTEPRAQTALAHLQTLSFCNETQTSFCNETQASFRSETQASFRSETHATNLMADDGGRQAWF</sequence>
<reference evidence="1 2" key="1">
    <citation type="submission" date="2019-04" db="EMBL/GenBank/DDBJ databases">
        <title>An improved genome assembly and genetic linkage map for asparagus bean, Vigna unguiculata ssp. sesquipedialis.</title>
        <authorList>
            <person name="Xia Q."/>
            <person name="Zhang R."/>
            <person name="Dong Y."/>
        </authorList>
    </citation>
    <scope>NUCLEOTIDE SEQUENCE [LARGE SCALE GENOMIC DNA]</scope>
    <source>
        <tissue evidence="1">Leaf</tissue>
    </source>
</reference>
<proteinExistence type="predicted"/>
<keyword evidence="2" id="KW-1185">Reference proteome</keyword>
<gene>
    <name evidence="1" type="ORF">DEO72_LG6g1986</name>
</gene>
<evidence type="ECO:0000313" key="2">
    <source>
        <dbReference type="Proteomes" id="UP000501690"/>
    </source>
</evidence>
<accession>A0A4D6MB45</accession>
<dbReference type="AlphaFoldDB" id="A0A4D6MB45"/>
<organism evidence="1 2">
    <name type="scientific">Vigna unguiculata</name>
    <name type="common">Cowpea</name>
    <dbReference type="NCBI Taxonomy" id="3917"/>
    <lineage>
        <taxon>Eukaryota</taxon>
        <taxon>Viridiplantae</taxon>
        <taxon>Streptophyta</taxon>
        <taxon>Embryophyta</taxon>
        <taxon>Tracheophyta</taxon>
        <taxon>Spermatophyta</taxon>
        <taxon>Magnoliopsida</taxon>
        <taxon>eudicotyledons</taxon>
        <taxon>Gunneridae</taxon>
        <taxon>Pentapetalae</taxon>
        <taxon>rosids</taxon>
        <taxon>fabids</taxon>
        <taxon>Fabales</taxon>
        <taxon>Fabaceae</taxon>
        <taxon>Papilionoideae</taxon>
        <taxon>50 kb inversion clade</taxon>
        <taxon>NPAAA clade</taxon>
        <taxon>indigoferoid/millettioid clade</taxon>
        <taxon>Phaseoleae</taxon>
        <taxon>Vigna</taxon>
    </lineage>
</organism>
<name>A0A4D6MB45_VIGUN</name>
<protein>
    <submittedName>
        <fullName evidence="1">Uncharacterized protein</fullName>
    </submittedName>
</protein>